<dbReference type="InterPro" id="IPR050346">
    <property type="entry name" value="FMO-like"/>
</dbReference>
<evidence type="ECO:0000256" key="3">
    <source>
        <dbReference type="ARBA" id="ARBA00022630"/>
    </source>
</evidence>
<dbReference type="Proteomes" id="UP000683360">
    <property type="component" value="Unassembled WGS sequence"/>
</dbReference>
<evidence type="ECO:0000313" key="9">
    <source>
        <dbReference type="EMBL" id="CAG2190297.1"/>
    </source>
</evidence>
<keyword evidence="4 8" id="KW-0274">FAD</keyword>
<evidence type="ECO:0000256" key="6">
    <source>
        <dbReference type="ARBA" id="ARBA00023002"/>
    </source>
</evidence>
<comment type="similarity">
    <text evidence="2 8">Belongs to the FMO family.</text>
</comment>
<sequence length="442" mass="50641">MIAFKLRPQSTEGSRSVYCCWRKKIMAIRVAVIGAGAAGLCAVRHLTARPSIFHTVCFDKNSIEGGTWIYTEETGSDKYGLPVQSSMYKNLRTNLPKEVMAFPGFPFRSSLPSFIKHDDVLEYLQEYTKHYDLHKCIKFETLVQHVRPEVHGDKTQWHVSYSNVGQRDETKTEIFDVVMVCNGHYEVPLYPKIPGLDDFEGDVIHSHCYRHPEQFTGKRVVCLGAAASGQDIALYMSHNKAMLQTVLPDNVEQRPGIKQLNKHSVIFKDDSEEDIDVLLLCTGYLYNFPFLSEDIGLQVEEERIWPLYKHVIHTHYPSLSFIGILKTICPFPAFDMQVRFVIAGIDGSMPLPSEEEMNKDIDKDFKLRLSEGLPVRYAHNMGPRQWRYNDGLAEMAKIKPLPEVVEKLYDYVHETRVKDIAGYKSVNYSIEGDKDMFKVVET</sequence>
<dbReference type="InterPro" id="IPR020946">
    <property type="entry name" value="Flavin_mOase-like"/>
</dbReference>
<keyword evidence="3 8" id="KW-0285">Flavoprotein</keyword>
<evidence type="ECO:0000256" key="7">
    <source>
        <dbReference type="ARBA" id="ARBA00023033"/>
    </source>
</evidence>
<reference evidence="9" key="1">
    <citation type="submission" date="2021-03" db="EMBL/GenBank/DDBJ databases">
        <authorList>
            <person name="Bekaert M."/>
        </authorList>
    </citation>
    <scope>NUCLEOTIDE SEQUENCE</scope>
</reference>
<dbReference type="Gene3D" id="3.50.50.60">
    <property type="entry name" value="FAD/NAD(P)-binding domain"/>
    <property type="match status" value="2"/>
</dbReference>
<dbReference type="EMBL" id="CAJPWZ010000321">
    <property type="protein sequence ID" value="CAG2190297.1"/>
    <property type="molecule type" value="Genomic_DNA"/>
</dbReference>
<dbReference type="EC" id="1.-.-.-" evidence="8"/>
<dbReference type="PRINTS" id="PR00370">
    <property type="entry name" value="FMOXYGENASE"/>
</dbReference>
<protein>
    <recommendedName>
        <fullName evidence="8">Flavin-containing monooxygenase</fullName>
        <ecNumber evidence="8">1.-.-.-</ecNumber>
    </recommendedName>
</protein>
<dbReference type="FunFam" id="3.50.50.60:FF:000138">
    <property type="entry name" value="Flavin-containing monooxygenase"/>
    <property type="match status" value="1"/>
</dbReference>
<dbReference type="InterPro" id="IPR036188">
    <property type="entry name" value="FAD/NAD-bd_sf"/>
</dbReference>
<dbReference type="OrthoDB" id="66881at2759"/>
<dbReference type="PANTHER" id="PTHR23023">
    <property type="entry name" value="DIMETHYLANILINE MONOOXYGENASE"/>
    <property type="match status" value="1"/>
</dbReference>
<dbReference type="AlphaFoldDB" id="A0A8S3Q0T0"/>
<comment type="cofactor">
    <cofactor evidence="1 8">
        <name>FAD</name>
        <dbReference type="ChEBI" id="CHEBI:57692"/>
    </cofactor>
</comment>
<dbReference type="InterPro" id="IPR000960">
    <property type="entry name" value="Flavin_mOase"/>
</dbReference>
<gene>
    <name evidence="9" type="ORF">MEDL_5564</name>
</gene>
<dbReference type="GO" id="GO:0050660">
    <property type="term" value="F:flavin adenine dinucleotide binding"/>
    <property type="evidence" value="ECO:0007669"/>
    <property type="project" value="InterPro"/>
</dbReference>
<dbReference type="GO" id="GO:0050661">
    <property type="term" value="F:NADP binding"/>
    <property type="evidence" value="ECO:0007669"/>
    <property type="project" value="InterPro"/>
</dbReference>
<evidence type="ECO:0000256" key="8">
    <source>
        <dbReference type="RuleBase" id="RU361177"/>
    </source>
</evidence>
<dbReference type="Pfam" id="PF00743">
    <property type="entry name" value="FMO-like"/>
    <property type="match status" value="2"/>
</dbReference>
<dbReference type="SUPFAM" id="SSF51905">
    <property type="entry name" value="FAD/NAD(P)-binding domain"/>
    <property type="match status" value="2"/>
</dbReference>
<dbReference type="GO" id="GO:0004499">
    <property type="term" value="F:N,N-dimethylaniline monooxygenase activity"/>
    <property type="evidence" value="ECO:0007669"/>
    <property type="project" value="InterPro"/>
</dbReference>
<evidence type="ECO:0000256" key="5">
    <source>
        <dbReference type="ARBA" id="ARBA00022857"/>
    </source>
</evidence>
<organism evidence="9 10">
    <name type="scientific">Mytilus edulis</name>
    <name type="common">Blue mussel</name>
    <dbReference type="NCBI Taxonomy" id="6550"/>
    <lineage>
        <taxon>Eukaryota</taxon>
        <taxon>Metazoa</taxon>
        <taxon>Spiralia</taxon>
        <taxon>Lophotrochozoa</taxon>
        <taxon>Mollusca</taxon>
        <taxon>Bivalvia</taxon>
        <taxon>Autobranchia</taxon>
        <taxon>Pteriomorphia</taxon>
        <taxon>Mytilida</taxon>
        <taxon>Mytiloidea</taxon>
        <taxon>Mytilidae</taxon>
        <taxon>Mytilinae</taxon>
        <taxon>Mytilus</taxon>
    </lineage>
</organism>
<keyword evidence="10" id="KW-1185">Reference proteome</keyword>
<evidence type="ECO:0000256" key="1">
    <source>
        <dbReference type="ARBA" id="ARBA00001974"/>
    </source>
</evidence>
<keyword evidence="7 8" id="KW-0503">Monooxygenase</keyword>
<evidence type="ECO:0000313" key="10">
    <source>
        <dbReference type="Proteomes" id="UP000683360"/>
    </source>
</evidence>
<keyword evidence="6 8" id="KW-0560">Oxidoreductase</keyword>
<name>A0A8S3Q0T0_MYTED</name>
<keyword evidence="5" id="KW-0521">NADP</keyword>
<accession>A0A8S3Q0T0</accession>
<evidence type="ECO:0000256" key="4">
    <source>
        <dbReference type="ARBA" id="ARBA00022827"/>
    </source>
</evidence>
<comment type="caution">
    <text evidence="9">The sequence shown here is derived from an EMBL/GenBank/DDBJ whole genome shotgun (WGS) entry which is preliminary data.</text>
</comment>
<proteinExistence type="inferred from homology"/>
<evidence type="ECO:0000256" key="2">
    <source>
        <dbReference type="ARBA" id="ARBA00009183"/>
    </source>
</evidence>